<feature type="compositionally biased region" description="Low complexity" evidence="1">
    <location>
        <begin position="43"/>
        <end position="58"/>
    </location>
</feature>
<protein>
    <submittedName>
        <fullName evidence="2">Uncharacterized protein</fullName>
    </submittedName>
</protein>
<evidence type="ECO:0000313" key="3">
    <source>
        <dbReference type="Proteomes" id="UP000184330"/>
    </source>
</evidence>
<organism evidence="2 3">
    <name type="scientific">Phialocephala subalpina</name>
    <dbReference type="NCBI Taxonomy" id="576137"/>
    <lineage>
        <taxon>Eukaryota</taxon>
        <taxon>Fungi</taxon>
        <taxon>Dikarya</taxon>
        <taxon>Ascomycota</taxon>
        <taxon>Pezizomycotina</taxon>
        <taxon>Leotiomycetes</taxon>
        <taxon>Helotiales</taxon>
        <taxon>Mollisiaceae</taxon>
        <taxon>Phialocephala</taxon>
        <taxon>Phialocephala fortinii species complex</taxon>
    </lineage>
</organism>
<gene>
    <name evidence="2" type="ORF">PAC_12670</name>
</gene>
<dbReference type="STRING" id="576137.A0A1L7XCN1"/>
<dbReference type="EMBL" id="FJOG01000021">
    <property type="protein sequence ID" value="CZR62773.1"/>
    <property type="molecule type" value="Genomic_DNA"/>
</dbReference>
<accession>A0A1L7XCN1</accession>
<evidence type="ECO:0000256" key="1">
    <source>
        <dbReference type="SAM" id="MobiDB-lite"/>
    </source>
</evidence>
<evidence type="ECO:0000313" key="2">
    <source>
        <dbReference type="EMBL" id="CZR62773.1"/>
    </source>
</evidence>
<sequence>MMATPETDNLGQVQALSAMHATTAASRPSFAKQTRTAPGGLDSGYASRSSSQNSSPGGSEVGAVSFLDRAVGGGGTLWPRPFRKAKPVRRYNKPIPQLTQERFSDLRELYAESLNQFTRGLPNCQGALMSLQVLGENEETAEPWVFVQCDKAIFKRVSNFFKQPLVKMDFEPPSPTDLSPRLRVLVHPLSPRQLAGYKNFSSHYYSFTEGGLIQIFSDDSCVSSGTLCGTQIMNGSFPEHPKATLGGVIAVTDKQGRTKLYGMTAGHSFLQGMHEDSQGEFSEDEEDDVYVDEDSFELDLSSFIGDIGMEGKLQLGGTGDTRNEKSVPWSKLGHLSVASHFYPKPGNLDWALMTLEQAVCLPNLLMSIFELQKFGLCIFHATDKEVIVISSRGALFGTLSQSWSYMMLPPGKVLVRTYILTLSNDEFFQSGDSGAWVVDTVTNEVYGHVVASDVFGRGYVVPICDLFEEIKNQLSGKLVSLPSKADFQNFQLQTAPDDIHRPETLPEPSISTTGPSRQDFDLAFKVSIGPDNSVHRSKLFPPISESEEYLDYLEDSDVGVLPSSENKSDSGYATMHNSPDHTGSRLDYSPLPNDPFATRSSSRGFQSTTADAADDFDAAFLAFTSSTQ</sequence>
<feature type="region of interest" description="Disordered" evidence="1">
    <location>
        <begin position="495"/>
        <end position="517"/>
    </location>
</feature>
<feature type="region of interest" description="Disordered" evidence="1">
    <location>
        <begin position="560"/>
        <end position="608"/>
    </location>
</feature>
<proteinExistence type="predicted"/>
<dbReference type="Proteomes" id="UP000184330">
    <property type="component" value="Unassembled WGS sequence"/>
</dbReference>
<feature type="compositionally biased region" description="Polar residues" evidence="1">
    <location>
        <begin position="1"/>
        <end position="15"/>
    </location>
</feature>
<feature type="compositionally biased region" description="Polar residues" evidence="1">
    <location>
        <begin position="23"/>
        <end position="36"/>
    </location>
</feature>
<feature type="compositionally biased region" description="Polar residues" evidence="1">
    <location>
        <begin position="563"/>
        <end position="577"/>
    </location>
</feature>
<dbReference type="AlphaFoldDB" id="A0A1L7XCN1"/>
<reference evidence="2 3" key="1">
    <citation type="submission" date="2016-03" db="EMBL/GenBank/DDBJ databases">
        <authorList>
            <person name="Ploux O."/>
        </authorList>
    </citation>
    <scope>NUCLEOTIDE SEQUENCE [LARGE SCALE GENOMIC DNA]</scope>
    <source>
        <strain evidence="2 3">UAMH 11012</strain>
    </source>
</reference>
<feature type="region of interest" description="Disordered" evidence="1">
    <location>
        <begin position="1"/>
        <end position="61"/>
    </location>
</feature>
<keyword evidence="3" id="KW-1185">Reference proteome</keyword>
<name>A0A1L7XCN1_9HELO</name>
<dbReference type="OrthoDB" id="5865767at2759"/>